<dbReference type="Pfam" id="PF00069">
    <property type="entry name" value="Pkinase"/>
    <property type="match status" value="1"/>
</dbReference>
<dbReference type="InterPro" id="IPR000719">
    <property type="entry name" value="Prot_kinase_dom"/>
</dbReference>
<dbReference type="AlphaFoldDB" id="A0A2V1DRP6"/>
<dbReference type="SMART" id="SM00220">
    <property type="entry name" value="S_TKc"/>
    <property type="match status" value="1"/>
</dbReference>
<dbReference type="Gene3D" id="1.10.510.10">
    <property type="entry name" value="Transferase(Phosphotransferase) domain 1"/>
    <property type="match status" value="1"/>
</dbReference>
<gene>
    <name evidence="2" type="ORF">DM02DRAFT_672343</name>
</gene>
<evidence type="ECO:0000313" key="2">
    <source>
        <dbReference type="EMBL" id="PVH99864.1"/>
    </source>
</evidence>
<keyword evidence="3" id="KW-1185">Reference proteome</keyword>
<protein>
    <recommendedName>
        <fullName evidence="1">Protein kinase domain-containing protein</fullName>
    </recommendedName>
</protein>
<feature type="domain" description="Protein kinase" evidence="1">
    <location>
        <begin position="24"/>
        <end position="296"/>
    </location>
</feature>
<dbReference type="SUPFAM" id="SSF56112">
    <property type="entry name" value="Protein kinase-like (PK-like)"/>
    <property type="match status" value="1"/>
</dbReference>
<dbReference type="Proteomes" id="UP000244855">
    <property type="component" value="Unassembled WGS sequence"/>
</dbReference>
<dbReference type="GO" id="GO:0004674">
    <property type="term" value="F:protein serine/threonine kinase activity"/>
    <property type="evidence" value="ECO:0007669"/>
    <property type="project" value="TreeGrafter"/>
</dbReference>
<dbReference type="OrthoDB" id="4062651at2759"/>
<dbReference type="PANTHER" id="PTHR44167:SF24">
    <property type="entry name" value="SERINE_THREONINE-PROTEIN KINASE CHK2"/>
    <property type="match status" value="1"/>
</dbReference>
<name>A0A2V1DRP6_9PLEO</name>
<proteinExistence type="predicted"/>
<evidence type="ECO:0000259" key="1">
    <source>
        <dbReference type="PROSITE" id="PS50011"/>
    </source>
</evidence>
<dbReference type="EMBL" id="KZ805383">
    <property type="protein sequence ID" value="PVH99864.1"/>
    <property type="molecule type" value="Genomic_DNA"/>
</dbReference>
<dbReference type="GO" id="GO:0005524">
    <property type="term" value="F:ATP binding"/>
    <property type="evidence" value="ECO:0007669"/>
    <property type="project" value="InterPro"/>
</dbReference>
<dbReference type="PANTHER" id="PTHR44167">
    <property type="entry name" value="OVARIAN-SPECIFIC SERINE/THREONINE-PROTEIN KINASE LOK-RELATED"/>
    <property type="match status" value="1"/>
</dbReference>
<evidence type="ECO:0000313" key="3">
    <source>
        <dbReference type="Proteomes" id="UP000244855"/>
    </source>
</evidence>
<dbReference type="GO" id="GO:0005634">
    <property type="term" value="C:nucleus"/>
    <property type="evidence" value="ECO:0007669"/>
    <property type="project" value="TreeGrafter"/>
</dbReference>
<reference evidence="2 3" key="1">
    <citation type="journal article" date="2018" name="Sci. Rep.">
        <title>Comparative genomics provides insights into the lifestyle and reveals functional heterogeneity of dark septate endophytic fungi.</title>
        <authorList>
            <person name="Knapp D.G."/>
            <person name="Nemeth J.B."/>
            <person name="Barry K."/>
            <person name="Hainaut M."/>
            <person name="Henrissat B."/>
            <person name="Johnson J."/>
            <person name="Kuo A."/>
            <person name="Lim J.H.P."/>
            <person name="Lipzen A."/>
            <person name="Nolan M."/>
            <person name="Ohm R.A."/>
            <person name="Tamas L."/>
            <person name="Grigoriev I.V."/>
            <person name="Spatafora J.W."/>
            <person name="Nagy L.G."/>
            <person name="Kovacs G.M."/>
        </authorList>
    </citation>
    <scope>NUCLEOTIDE SEQUENCE [LARGE SCALE GENOMIC DNA]</scope>
    <source>
        <strain evidence="2 3">DSE2036</strain>
    </source>
</reference>
<dbReference type="PROSITE" id="PS50011">
    <property type="entry name" value="PROTEIN_KINASE_DOM"/>
    <property type="match status" value="1"/>
</dbReference>
<dbReference type="GO" id="GO:0005737">
    <property type="term" value="C:cytoplasm"/>
    <property type="evidence" value="ECO:0007669"/>
    <property type="project" value="TreeGrafter"/>
</dbReference>
<dbReference type="InterPro" id="IPR011009">
    <property type="entry name" value="Kinase-like_dom_sf"/>
</dbReference>
<organism evidence="2 3">
    <name type="scientific">Periconia macrospinosa</name>
    <dbReference type="NCBI Taxonomy" id="97972"/>
    <lineage>
        <taxon>Eukaryota</taxon>
        <taxon>Fungi</taxon>
        <taxon>Dikarya</taxon>
        <taxon>Ascomycota</taxon>
        <taxon>Pezizomycotina</taxon>
        <taxon>Dothideomycetes</taxon>
        <taxon>Pleosporomycetidae</taxon>
        <taxon>Pleosporales</taxon>
        <taxon>Massarineae</taxon>
        <taxon>Periconiaceae</taxon>
        <taxon>Periconia</taxon>
    </lineage>
</organism>
<dbReference type="STRING" id="97972.A0A2V1DRP6"/>
<sequence>MVGKHIKNKPKVPEYRVFHAEKKGHRCDIIVVGANGTFYFATFGTDATEETIKNFTPEEIYPIDLYFFKASEVRRLFVRYNPDTMTRFTDQPSSSTFVKRQGLKKDIHHQYSDGIASLSSQLLRREIEMMEKLSKFPHPNIVEYRGVLTDPALGGRYVTDIVYKRYDCDLMELYLDKASRTPENARFILDGVTEGVRHLHLLGIAHHDLRPDNIFVKYEVQDSGVKKATEVVIGDFDAAMGFGSRDSFLKHAPAGIWWNKALFRDGDVVDGAPDLHSLRMLEEWLWYWLRRKNSSK</sequence>
<accession>A0A2V1DRP6</accession>
<dbReference type="GO" id="GO:0044773">
    <property type="term" value="P:mitotic DNA damage checkpoint signaling"/>
    <property type="evidence" value="ECO:0007669"/>
    <property type="project" value="TreeGrafter"/>
</dbReference>